<reference evidence="1" key="1">
    <citation type="submission" date="2023-07" db="EMBL/GenBank/DDBJ databases">
        <title>Black Yeasts Isolated from many extreme environments.</title>
        <authorList>
            <person name="Coleine C."/>
            <person name="Stajich J.E."/>
            <person name="Selbmann L."/>
        </authorList>
    </citation>
    <scope>NUCLEOTIDE SEQUENCE</scope>
    <source>
        <strain evidence="1">CCFEE 5714</strain>
    </source>
</reference>
<sequence length="228" mass="24818">MPSSTFVLFGSGPGIGLSVAKAFAQKHFDRIVLCARNAERLESERNEVEEVARVVGRNIQVSAFATDVSHRDRLRKTLKEIEGLGPVGCVYFNAASINGAEPLTASDEELEEDFRTGNLAVYIIAQWAVPLLRSSGHPSPSFLVTNSHFPEAPMPVLLSLSMSKASQQNLVICLNEAFGSEIHFGLIKACGLVGPDNSRLNPTDIAKEAVAMYEQEKGSWEVMVSIRD</sequence>
<organism evidence="1 2">
    <name type="scientific">Vermiconidia calcicola</name>
    <dbReference type="NCBI Taxonomy" id="1690605"/>
    <lineage>
        <taxon>Eukaryota</taxon>
        <taxon>Fungi</taxon>
        <taxon>Dikarya</taxon>
        <taxon>Ascomycota</taxon>
        <taxon>Pezizomycotina</taxon>
        <taxon>Dothideomycetes</taxon>
        <taxon>Dothideomycetidae</taxon>
        <taxon>Mycosphaerellales</taxon>
        <taxon>Extremaceae</taxon>
        <taxon>Vermiconidia</taxon>
    </lineage>
</organism>
<gene>
    <name evidence="1" type="ORF">LTR37_012151</name>
</gene>
<evidence type="ECO:0000313" key="1">
    <source>
        <dbReference type="EMBL" id="KAK3707508.1"/>
    </source>
</evidence>
<dbReference type="EMBL" id="JAUTXU010000110">
    <property type="protein sequence ID" value="KAK3707508.1"/>
    <property type="molecule type" value="Genomic_DNA"/>
</dbReference>
<dbReference type="Proteomes" id="UP001281147">
    <property type="component" value="Unassembled WGS sequence"/>
</dbReference>
<keyword evidence="2" id="KW-1185">Reference proteome</keyword>
<evidence type="ECO:0000313" key="2">
    <source>
        <dbReference type="Proteomes" id="UP001281147"/>
    </source>
</evidence>
<name>A0ACC3N069_9PEZI</name>
<proteinExistence type="predicted"/>
<accession>A0ACC3N069</accession>
<comment type="caution">
    <text evidence="1">The sequence shown here is derived from an EMBL/GenBank/DDBJ whole genome shotgun (WGS) entry which is preliminary data.</text>
</comment>
<protein>
    <submittedName>
        <fullName evidence="1">Uncharacterized protein</fullName>
    </submittedName>
</protein>